<keyword evidence="4" id="KW-0408">Iron</keyword>
<dbReference type="PANTHER" id="PTHR44379">
    <property type="entry name" value="OXIDOREDUCTASE WITH IRON-SULFUR SUBUNIT"/>
    <property type="match status" value="1"/>
</dbReference>
<gene>
    <name evidence="7" type="ORF">DU500_08245</name>
</gene>
<protein>
    <submittedName>
        <fullName evidence="7">(2Fe-2S)-binding protein</fullName>
    </submittedName>
</protein>
<dbReference type="GO" id="GO:0016491">
    <property type="term" value="F:oxidoreductase activity"/>
    <property type="evidence" value="ECO:0007669"/>
    <property type="project" value="UniProtKB-KW"/>
</dbReference>
<name>A0A345E7A7_9EURY</name>
<evidence type="ECO:0000259" key="6">
    <source>
        <dbReference type="PROSITE" id="PS51085"/>
    </source>
</evidence>
<evidence type="ECO:0000256" key="5">
    <source>
        <dbReference type="ARBA" id="ARBA00023014"/>
    </source>
</evidence>
<dbReference type="GO" id="GO:0051537">
    <property type="term" value="F:2 iron, 2 sulfur cluster binding"/>
    <property type="evidence" value="ECO:0007669"/>
    <property type="project" value="UniProtKB-KW"/>
</dbReference>
<organism evidence="7 8">
    <name type="scientific">Haloplanus rubicundus</name>
    <dbReference type="NCBI Taxonomy" id="1547898"/>
    <lineage>
        <taxon>Archaea</taxon>
        <taxon>Methanobacteriati</taxon>
        <taxon>Methanobacteriota</taxon>
        <taxon>Stenosarchaea group</taxon>
        <taxon>Halobacteria</taxon>
        <taxon>Halobacteriales</taxon>
        <taxon>Haloferacaceae</taxon>
        <taxon>Haloplanus</taxon>
    </lineage>
</organism>
<keyword evidence="2" id="KW-0479">Metal-binding</keyword>
<dbReference type="SUPFAM" id="SSF54292">
    <property type="entry name" value="2Fe-2S ferredoxin-like"/>
    <property type="match status" value="1"/>
</dbReference>
<dbReference type="Pfam" id="PF00111">
    <property type="entry name" value="Fer2"/>
    <property type="match status" value="1"/>
</dbReference>
<dbReference type="Gene3D" id="3.10.20.30">
    <property type="match status" value="1"/>
</dbReference>
<reference evidence="7 8" key="1">
    <citation type="submission" date="2018-07" db="EMBL/GenBank/DDBJ databases">
        <title>Genome sequences of Haloplanus sp. CBA1113.</title>
        <authorList>
            <person name="Kim Y.B."/>
            <person name="Roh S.W."/>
        </authorList>
    </citation>
    <scope>NUCLEOTIDE SEQUENCE [LARGE SCALE GENOMIC DNA]</scope>
    <source>
        <strain evidence="7 8">CBA1113</strain>
    </source>
</reference>
<dbReference type="KEGG" id="haj:DU500_08245"/>
<dbReference type="InterPro" id="IPR012675">
    <property type="entry name" value="Beta-grasp_dom_sf"/>
</dbReference>
<dbReference type="GO" id="GO:0046872">
    <property type="term" value="F:metal ion binding"/>
    <property type="evidence" value="ECO:0007669"/>
    <property type="project" value="UniProtKB-KW"/>
</dbReference>
<proteinExistence type="predicted"/>
<evidence type="ECO:0000256" key="2">
    <source>
        <dbReference type="ARBA" id="ARBA00022723"/>
    </source>
</evidence>
<keyword evidence="8" id="KW-1185">Reference proteome</keyword>
<dbReference type="Gene3D" id="1.10.150.120">
    <property type="entry name" value="[2Fe-2S]-binding domain"/>
    <property type="match status" value="1"/>
</dbReference>
<evidence type="ECO:0000256" key="3">
    <source>
        <dbReference type="ARBA" id="ARBA00023002"/>
    </source>
</evidence>
<accession>A0A345E7A7</accession>
<dbReference type="CDD" id="cd00207">
    <property type="entry name" value="fer2"/>
    <property type="match status" value="1"/>
</dbReference>
<dbReference type="InterPro" id="IPR002888">
    <property type="entry name" value="2Fe-2S-bd"/>
</dbReference>
<evidence type="ECO:0000313" key="8">
    <source>
        <dbReference type="Proteomes" id="UP000253273"/>
    </source>
</evidence>
<evidence type="ECO:0000256" key="1">
    <source>
        <dbReference type="ARBA" id="ARBA00022714"/>
    </source>
</evidence>
<keyword evidence="5" id="KW-0411">Iron-sulfur</keyword>
<sequence>MRMEIDLTLNDDDVTFEAARSDTLLDVLRDNGYTGAKRGCDTGDCGFCTVIVDGEPVKSCIRPISQLDGADVETIENLGTQDDLGPVQSAFVDNAALQCGFCIPGMIMRSKVLLSENPNPDEAEIREALSENLCRCTGYEKIIDAVQDASTRMTGEADVAADGGRVPGDGACSGCDCFEGGVDE</sequence>
<keyword evidence="1" id="KW-0001">2Fe-2S</keyword>
<dbReference type="InterPro" id="IPR036010">
    <property type="entry name" value="2Fe-2S_ferredoxin-like_sf"/>
</dbReference>
<dbReference type="EMBL" id="CP031150">
    <property type="protein sequence ID" value="AXG08079.1"/>
    <property type="molecule type" value="Genomic_DNA"/>
</dbReference>
<dbReference type="PROSITE" id="PS51085">
    <property type="entry name" value="2FE2S_FER_2"/>
    <property type="match status" value="1"/>
</dbReference>
<dbReference type="SUPFAM" id="SSF47741">
    <property type="entry name" value="CO dehydrogenase ISP C-domain like"/>
    <property type="match status" value="1"/>
</dbReference>
<dbReference type="InterPro" id="IPR051452">
    <property type="entry name" value="Diverse_Oxidoreductases"/>
</dbReference>
<dbReference type="Pfam" id="PF01799">
    <property type="entry name" value="Fer2_2"/>
    <property type="match status" value="1"/>
</dbReference>
<feature type="domain" description="2Fe-2S ferredoxin-type" evidence="6">
    <location>
        <begin position="3"/>
        <end position="78"/>
    </location>
</feature>
<dbReference type="AlphaFoldDB" id="A0A345E7A7"/>
<dbReference type="InterPro" id="IPR001041">
    <property type="entry name" value="2Fe-2S_ferredoxin-type"/>
</dbReference>
<dbReference type="Proteomes" id="UP000253273">
    <property type="component" value="Chromosome"/>
</dbReference>
<dbReference type="FunFam" id="1.10.150.120:FF:000003">
    <property type="entry name" value="Carbon monoxide dehydrogenase, small subunit"/>
    <property type="match status" value="1"/>
</dbReference>
<evidence type="ECO:0000313" key="7">
    <source>
        <dbReference type="EMBL" id="AXG08079.1"/>
    </source>
</evidence>
<evidence type="ECO:0000256" key="4">
    <source>
        <dbReference type="ARBA" id="ARBA00023004"/>
    </source>
</evidence>
<keyword evidence="3" id="KW-0560">Oxidoreductase</keyword>
<dbReference type="PANTHER" id="PTHR44379:SF5">
    <property type="entry name" value="OXIDOREDUCTASE WITH IRON-SULFUR SUBUNIT"/>
    <property type="match status" value="1"/>
</dbReference>
<dbReference type="InterPro" id="IPR036884">
    <property type="entry name" value="2Fe-2S-bd_dom_sf"/>
</dbReference>